<dbReference type="OrthoDB" id="7880675at2759"/>
<feature type="signal peptide" evidence="1">
    <location>
        <begin position="1"/>
        <end position="21"/>
    </location>
</feature>
<reference evidence="4" key="1">
    <citation type="submission" date="2025-08" db="UniProtKB">
        <authorList>
            <consortium name="RefSeq"/>
        </authorList>
    </citation>
    <scope>IDENTIFICATION</scope>
    <source>
        <strain evidence="4">11010-0011.00</strain>
        <tissue evidence="4">Whole body</tissue>
    </source>
</reference>
<protein>
    <submittedName>
        <fullName evidence="4">Uncharacterized protein LOC115621940</fullName>
    </submittedName>
</protein>
<dbReference type="AlphaFoldDB" id="A0A6J2T411"/>
<evidence type="ECO:0000313" key="3">
    <source>
        <dbReference type="Proteomes" id="UP000504634"/>
    </source>
</evidence>
<gene>
    <name evidence="4" type="primary">LOC115621940</name>
</gene>
<evidence type="ECO:0000256" key="1">
    <source>
        <dbReference type="SAM" id="SignalP"/>
    </source>
</evidence>
<name>A0A6J2T411_DROLE</name>
<dbReference type="Pfam" id="PF01607">
    <property type="entry name" value="CBM_14"/>
    <property type="match status" value="1"/>
</dbReference>
<dbReference type="PANTHER" id="PTHR20987:SF0">
    <property type="entry name" value="CHITIN-BINDING TYPE-2 DOMAIN-CONTAINING PROTEIN-RELATED"/>
    <property type="match status" value="1"/>
</dbReference>
<accession>A0A6J2T411</accession>
<dbReference type="InterPro" id="IPR036508">
    <property type="entry name" value="Chitin-bd_dom_sf"/>
</dbReference>
<feature type="domain" description="Chitin-binding type-2" evidence="2">
    <location>
        <begin position="44"/>
        <end position="82"/>
    </location>
</feature>
<dbReference type="GeneID" id="115621940"/>
<dbReference type="Proteomes" id="UP000504634">
    <property type="component" value="Unplaced"/>
</dbReference>
<keyword evidence="1" id="KW-0732">Signal</keyword>
<proteinExistence type="predicted"/>
<dbReference type="GO" id="GO:0008061">
    <property type="term" value="F:chitin binding"/>
    <property type="evidence" value="ECO:0007669"/>
    <property type="project" value="InterPro"/>
</dbReference>
<feature type="chain" id="PRO_5027047018" evidence="1">
    <location>
        <begin position="22"/>
        <end position="104"/>
    </location>
</feature>
<dbReference type="GO" id="GO:0005576">
    <property type="term" value="C:extracellular region"/>
    <property type="evidence" value="ECO:0007669"/>
    <property type="project" value="InterPro"/>
</dbReference>
<dbReference type="Gene3D" id="2.170.140.10">
    <property type="entry name" value="Chitin binding domain"/>
    <property type="match status" value="1"/>
</dbReference>
<dbReference type="SUPFAM" id="SSF57625">
    <property type="entry name" value="Invertebrate chitin-binding proteins"/>
    <property type="match status" value="1"/>
</dbReference>
<evidence type="ECO:0000259" key="2">
    <source>
        <dbReference type="Pfam" id="PF01607"/>
    </source>
</evidence>
<dbReference type="InterPro" id="IPR002557">
    <property type="entry name" value="Chitin-bd_dom"/>
</dbReference>
<keyword evidence="3" id="KW-1185">Reference proteome</keyword>
<evidence type="ECO:0000313" key="4">
    <source>
        <dbReference type="RefSeq" id="XP_030371646.1"/>
    </source>
</evidence>
<sequence length="104" mass="11629">MRSAATLLFVLGLCLLQQARAQCIDTFEPGCKLAIEEGHVQRHCVDPTKYWYCPTLGGQAVLQRCPANTGFDQNRNVCIPWIDWVWEPCIEPPSRPTGVKPCGN</sequence>
<organism evidence="3 4">
    <name type="scientific">Drosophila lebanonensis</name>
    <name type="common">Fruit fly</name>
    <name type="synonym">Scaptodrosophila lebanonensis</name>
    <dbReference type="NCBI Taxonomy" id="7225"/>
    <lineage>
        <taxon>Eukaryota</taxon>
        <taxon>Metazoa</taxon>
        <taxon>Ecdysozoa</taxon>
        <taxon>Arthropoda</taxon>
        <taxon>Hexapoda</taxon>
        <taxon>Insecta</taxon>
        <taxon>Pterygota</taxon>
        <taxon>Neoptera</taxon>
        <taxon>Endopterygota</taxon>
        <taxon>Diptera</taxon>
        <taxon>Brachycera</taxon>
        <taxon>Muscomorpha</taxon>
        <taxon>Ephydroidea</taxon>
        <taxon>Drosophilidae</taxon>
        <taxon>Scaptodrosophila</taxon>
    </lineage>
</organism>
<dbReference type="PANTHER" id="PTHR20987">
    <property type="entry name" value="CHITIN-BINDING TYPE-2 DOMAIN-CONTAINING PROTEIN-RELATED"/>
    <property type="match status" value="1"/>
</dbReference>
<dbReference type="RefSeq" id="XP_030371646.1">
    <property type="nucleotide sequence ID" value="XM_030515786.1"/>
</dbReference>